<dbReference type="PROSITE" id="PS50943">
    <property type="entry name" value="HTH_CROC1"/>
    <property type="match status" value="1"/>
</dbReference>
<dbReference type="CDD" id="cd00093">
    <property type="entry name" value="HTH_XRE"/>
    <property type="match status" value="1"/>
</dbReference>
<evidence type="ECO:0000313" key="4">
    <source>
        <dbReference type="Proteomes" id="UP000652755"/>
    </source>
</evidence>
<evidence type="ECO:0000256" key="1">
    <source>
        <dbReference type="ARBA" id="ARBA00023125"/>
    </source>
</evidence>
<evidence type="ECO:0000259" key="2">
    <source>
        <dbReference type="PROSITE" id="PS50943"/>
    </source>
</evidence>
<accession>A0ABR7KRE0</accession>
<dbReference type="RefSeq" id="WP_187071093.1">
    <property type="nucleotide sequence ID" value="NZ_JACRYL010000007.1"/>
</dbReference>
<organism evidence="3 4">
    <name type="scientific">Pedobacter fastidiosus</name>
    <dbReference type="NCBI Taxonomy" id="2765361"/>
    <lineage>
        <taxon>Bacteria</taxon>
        <taxon>Pseudomonadati</taxon>
        <taxon>Bacteroidota</taxon>
        <taxon>Sphingobacteriia</taxon>
        <taxon>Sphingobacteriales</taxon>
        <taxon>Sphingobacteriaceae</taxon>
        <taxon>Pedobacter</taxon>
    </lineage>
</organism>
<protein>
    <submittedName>
        <fullName evidence="3">Helix-turn-helix transcriptional regulator</fullName>
    </submittedName>
</protein>
<dbReference type="EMBL" id="JACRYL010000007">
    <property type="protein sequence ID" value="MBC6110620.1"/>
    <property type="molecule type" value="Genomic_DNA"/>
</dbReference>
<dbReference type="Proteomes" id="UP000652755">
    <property type="component" value="Unassembled WGS sequence"/>
</dbReference>
<dbReference type="PANTHER" id="PTHR46558:SF13">
    <property type="entry name" value="HTH-TYPE TRANSCRIPTIONAL REGULATOR IMMR"/>
    <property type="match status" value="1"/>
</dbReference>
<feature type="domain" description="HTH cro/C1-type" evidence="2">
    <location>
        <begin position="7"/>
        <end position="61"/>
    </location>
</feature>
<dbReference type="Pfam" id="PF12844">
    <property type="entry name" value="HTH_19"/>
    <property type="match status" value="1"/>
</dbReference>
<dbReference type="Gene3D" id="1.10.260.40">
    <property type="entry name" value="lambda repressor-like DNA-binding domains"/>
    <property type="match status" value="1"/>
</dbReference>
<dbReference type="InterPro" id="IPR010982">
    <property type="entry name" value="Lambda_DNA-bd_dom_sf"/>
</dbReference>
<keyword evidence="4" id="KW-1185">Reference proteome</keyword>
<sequence>MKIGFLLKELRSLKGVTQLKIANLLNVERSTYCKWETDKVTIDIYRLKDIAKIYGLDLEFMCRCFEAQKIISRDDVLRAIQLAEAKTNKIPSLAR</sequence>
<dbReference type="InterPro" id="IPR001387">
    <property type="entry name" value="Cro/C1-type_HTH"/>
</dbReference>
<dbReference type="SUPFAM" id="SSF47413">
    <property type="entry name" value="lambda repressor-like DNA-binding domains"/>
    <property type="match status" value="1"/>
</dbReference>
<dbReference type="PANTHER" id="PTHR46558">
    <property type="entry name" value="TRACRIPTIONAL REGULATORY PROTEIN-RELATED-RELATED"/>
    <property type="match status" value="1"/>
</dbReference>
<keyword evidence="1" id="KW-0238">DNA-binding</keyword>
<dbReference type="SMART" id="SM00530">
    <property type="entry name" value="HTH_XRE"/>
    <property type="match status" value="1"/>
</dbReference>
<name>A0ABR7KRE0_9SPHI</name>
<reference evidence="3 4" key="1">
    <citation type="submission" date="2020-08" db="EMBL/GenBank/DDBJ databases">
        <authorList>
            <person name="Sun Q."/>
            <person name="Inoue M."/>
        </authorList>
    </citation>
    <scope>NUCLEOTIDE SEQUENCE [LARGE SCALE GENOMIC DNA]</scope>
    <source>
        <strain evidence="3 4">CCM 8938</strain>
    </source>
</reference>
<comment type="caution">
    <text evidence="3">The sequence shown here is derived from an EMBL/GenBank/DDBJ whole genome shotgun (WGS) entry which is preliminary data.</text>
</comment>
<evidence type="ECO:0000313" key="3">
    <source>
        <dbReference type="EMBL" id="MBC6110620.1"/>
    </source>
</evidence>
<gene>
    <name evidence="3" type="ORF">H7U22_09295</name>
</gene>
<proteinExistence type="predicted"/>